<evidence type="ECO:0000259" key="2">
    <source>
        <dbReference type="Pfam" id="PF13986"/>
    </source>
</evidence>
<dbReference type="AlphaFoldDB" id="A0A0F6B344"/>
<feature type="compositionally biased region" description="Basic and acidic residues" evidence="1">
    <location>
        <begin position="1"/>
        <end position="12"/>
    </location>
</feature>
<gene>
    <name evidence="3" type="ordered locus">STM14_2483</name>
</gene>
<dbReference type="HOGENOM" id="CLU_187569_0_0_6"/>
<dbReference type="InterPro" id="IPR025319">
    <property type="entry name" value="DUF4224"/>
</dbReference>
<keyword evidence="4" id="KW-1185">Reference proteome</keyword>
<evidence type="ECO:0000313" key="4">
    <source>
        <dbReference type="Proteomes" id="UP000002695"/>
    </source>
</evidence>
<feature type="domain" description="DUF4224" evidence="2">
    <location>
        <begin position="10"/>
        <end position="54"/>
    </location>
</feature>
<organism evidence="3 4">
    <name type="scientific">Salmonella typhimurium (strain 14028s / SGSC 2262)</name>
    <dbReference type="NCBI Taxonomy" id="588858"/>
    <lineage>
        <taxon>Bacteria</taxon>
        <taxon>Pseudomonadati</taxon>
        <taxon>Pseudomonadota</taxon>
        <taxon>Gammaproteobacteria</taxon>
        <taxon>Enterobacterales</taxon>
        <taxon>Enterobacteriaceae</taxon>
        <taxon>Salmonella</taxon>
    </lineage>
</organism>
<accession>A0A0F6B344</accession>
<feature type="region of interest" description="Disordered" evidence="1">
    <location>
        <begin position="1"/>
        <end position="25"/>
    </location>
</feature>
<dbReference type="BioCyc" id="SENT588858:STM14_RS11170-MONOMER"/>
<reference evidence="3 4" key="1">
    <citation type="journal article" date="2010" name="J. Bacteriol.">
        <title>Short-term signatures of evolutionary change in the Salmonella enterica serovar typhimurium 14028 genome.</title>
        <authorList>
            <person name="Jarvik T."/>
            <person name="Smillie C."/>
            <person name="Groisman E.A."/>
            <person name="Ochman H."/>
        </authorList>
    </citation>
    <scope>NUCLEOTIDE SEQUENCE [LARGE SCALE GENOMIC DNA]</scope>
    <source>
        <strain evidence="4">14028s / SGSC 2262</strain>
    </source>
</reference>
<dbReference type="EMBL" id="CP001363">
    <property type="protein sequence ID" value="ACY88933.1"/>
    <property type="molecule type" value="Genomic_DNA"/>
</dbReference>
<evidence type="ECO:0000313" key="3">
    <source>
        <dbReference type="EMBL" id="ACY88933.1"/>
    </source>
</evidence>
<dbReference type="Pfam" id="PF13986">
    <property type="entry name" value="DUF4224"/>
    <property type="match status" value="1"/>
</dbReference>
<evidence type="ECO:0000256" key="1">
    <source>
        <dbReference type="SAM" id="MobiDB-lite"/>
    </source>
</evidence>
<proteinExistence type="predicted"/>
<name>A0A0F6B344_SALT1</name>
<protein>
    <recommendedName>
        <fullName evidence="2">DUF4224 domain-containing protein</fullName>
    </recommendedName>
</protein>
<dbReference type="KEGG" id="seo:STM14_2483"/>
<sequence length="80" mass="9168">MEKQLMSDRFLTEEELEDATGASQKSLQKEVLTLNGIYFIERRDGSIRTTWYHINHPVSRLLPPAGYQPVPGMNFDAIES</sequence>
<dbReference type="Proteomes" id="UP000002695">
    <property type="component" value="Chromosome"/>
</dbReference>